<sequence length="261" mass="28495">MTTPHPARALTGMIETLARRGDHRPDEWLRFLTMDVLAGFGERLETPWDERRHTALFELSGLYGRLVAENPWRDILGTVYMELSAHGQSKWMGQYFTPQSVADFMAEINTGDLDPSAHPKDRFITILEPTSGAGILLLSVCNSVATTHGVEALRRLSLTAIDLDPLCARMTACQLLANAALHGPLGEILVYRGNALGNPADLEVVTHRLASPRHVVGTPEPIPEILPALAPQRLAAVTAATESRQLSLFDDAALPPLQRTA</sequence>
<keyword evidence="4" id="KW-1185">Reference proteome</keyword>
<dbReference type="OrthoDB" id="9784823at2"/>
<name>A0A1H3B6G3_THIRO</name>
<evidence type="ECO:0000256" key="1">
    <source>
        <dbReference type="ARBA" id="ARBA00006594"/>
    </source>
</evidence>
<dbReference type="InterPro" id="IPR029063">
    <property type="entry name" value="SAM-dependent_MTases_sf"/>
</dbReference>
<keyword evidence="3" id="KW-0489">Methyltransferase</keyword>
<dbReference type="Gene3D" id="3.40.50.150">
    <property type="entry name" value="Vaccinia Virus protein VP39"/>
    <property type="match status" value="1"/>
</dbReference>
<dbReference type="GO" id="GO:0008170">
    <property type="term" value="F:N-methyltransferase activity"/>
    <property type="evidence" value="ECO:0007669"/>
    <property type="project" value="InterPro"/>
</dbReference>
<dbReference type="EMBL" id="FNNZ01000023">
    <property type="protein sequence ID" value="SDX37537.1"/>
    <property type="molecule type" value="Genomic_DNA"/>
</dbReference>
<gene>
    <name evidence="3" type="ORF">SAMN05421783_12322</name>
</gene>
<evidence type="ECO:0000313" key="4">
    <source>
        <dbReference type="Proteomes" id="UP000198816"/>
    </source>
</evidence>
<keyword evidence="3" id="KW-0808">Transferase</keyword>
<dbReference type="InterPro" id="IPR003356">
    <property type="entry name" value="DNA_methylase_A-5"/>
</dbReference>
<dbReference type="GO" id="GO:0032259">
    <property type="term" value="P:methylation"/>
    <property type="evidence" value="ECO:0007669"/>
    <property type="project" value="UniProtKB-KW"/>
</dbReference>
<comment type="similarity">
    <text evidence="1">Belongs to the N(4)/N(6)-methyltransferase family.</text>
</comment>
<feature type="domain" description="DNA methylase adenine-specific" evidence="2">
    <location>
        <begin position="73"/>
        <end position="199"/>
    </location>
</feature>
<dbReference type="STRING" id="1058.SAMN05421783_12322"/>
<evidence type="ECO:0000313" key="3">
    <source>
        <dbReference type="EMBL" id="SDX37537.1"/>
    </source>
</evidence>
<dbReference type="GO" id="GO:0003677">
    <property type="term" value="F:DNA binding"/>
    <property type="evidence" value="ECO:0007669"/>
    <property type="project" value="InterPro"/>
</dbReference>
<proteinExistence type="inferred from homology"/>
<dbReference type="RefSeq" id="WP_093036223.1">
    <property type="nucleotide sequence ID" value="NZ_FNNZ01000023.1"/>
</dbReference>
<dbReference type="AlphaFoldDB" id="A0A1H3B6G3"/>
<dbReference type="Pfam" id="PF02384">
    <property type="entry name" value="N6_Mtase"/>
    <property type="match status" value="1"/>
</dbReference>
<organism evidence="3 4">
    <name type="scientific">Thiocapsa roseopersicina</name>
    <dbReference type="NCBI Taxonomy" id="1058"/>
    <lineage>
        <taxon>Bacteria</taxon>
        <taxon>Pseudomonadati</taxon>
        <taxon>Pseudomonadota</taxon>
        <taxon>Gammaproteobacteria</taxon>
        <taxon>Chromatiales</taxon>
        <taxon>Chromatiaceae</taxon>
        <taxon>Thiocapsa</taxon>
    </lineage>
</organism>
<dbReference type="SUPFAM" id="SSF53335">
    <property type="entry name" value="S-adenosyl-L-methionine-dependent methyltransferases"/>
    <property type="match status" value="1"/>
</dbReference>
<evidence type="ECO:0000259" key="2">
    <source>
        <dbReference type="Pfam" id="PF02384"/>
    </source>
</evidence>
<dbReference type="Proteomes" id="UP000198816">
    <property type="component" value="Unassembled WGS sequence"/>
</dbReference>
<accession>A0A1H3B6G3</accession>
<dbReference type="PRINTS" id="PR00507">
    <property type="entry name" value="N12N6MTFRASE"/>
</dbReference>
<protein>
    <submittedName>
        <fullName evidence="3">N-6 DNA Methylase</fullName>
    </submittedName>
</protein>
<reference evidence="4" key="1">
    <citation type="submission" date="2016-10" db="EMBL/GenBank/DDBJ databases">
        <authorList>
            <person name="Varghese N."/>
            <person name="Submissions S."/>
        </authorList>
    </citation>
    <scope>NUCLEOTIDE SEQUENCE [LARGE SCALE GENOMIC DNA]</scope>
    <source>
        <strain evidence="4">DSM 217</strain>
    </source>
</reference>